<sequence length="387" mass="41755">MDSFRIDVPQHDLEDLRRRLDATRWPADGPGEDWERGVPVRYLRDLAEYWGTRFDWRAAERELNAVPQFTTEIDGATVHFVHARSPEPGARPLLLTHSWPGSVVEFLDVIGPLTDPRSHGGDPADAFHVVAPSIPGHGFSGPPAGPGWGVEKVAAAWAELMAGLGYDGYFTGGGDWGSLISLQLGRIDAEHVLGAHVSMVLTTPSGDPAELAGLDATDGARLAAFGHFDAVGSGYMKIQSTRPDTVSFGLADSPTGQLAWVVEKFQEWNTSAKVPEDVVTRDRLLTNASIYWLTATGGSAAQMYYESAAHLGALFTPGVELPPVEVPIAVAAFGEDPAAPIRAFAERDHPTIVRWTEIERGGHFGALERPDDFVADVRAFARQVCGS</sequence>
<organism evidence="5 6">
    <name type="scientific">Actinomycetospora aeridis</name>
    <dbReference type="NCBI Taxonomy" id="3129231"/>
    <lineage>
        <taxon>Bacteria</taxon>
        <taxon>Bacillati</taxon>
        <taxon>Actinomycetota</taxon>
        <taxon>Actinomycetes</taxon>
        <taxon>Pseudonocardiales</taxon>
        <taxon>Pseudonocardiaceae</taxon>
        <taxon>Actinomycetospora</taxon>
    </lineage>
</organism>
<feature type="domain" description="Epoxide hydrolase N-terminal" evidence="4">
    <location>
        <begin position="2"/>
        <end position="106"/>
    </location>
</feature>
<dbReference type="EMBL" id="JBBEGL010000001">
    <property type="protein sequence ID" value="MEJ2885812.1"/>
    <property type="molecule type" value="Genomic_DNA"/>
</dbReference>
<dbReference type="SUPFAM" id="SSF53474">
    <property type="entry name" value="alpha/beta-Hydrolases"/>
    <property type="match status" value="1"/>
</dbReference>
<evidence type="ECO:0000313" key="6">
    <source>
        <dbReference type="Proteomes" id="UP001370100"/>
    </source>
</evidence>
<gene>
    <name evidence="5" type="ORF">WCD41_05070</name>
</gene>
<dbReference type="PANTHER" id="PTHR21661">
    <property type="entry name" value="EPOXIDE HYDROLASE 1-RELATED"/>
    <property type="match status" value="1"/>
</dbReference>
<dbReference type="GO" id="GO:0016787">
    <property type="term" value="F:hydrolase activity"/>
    <property type="evidence" value="ECO:0007669"/>
    <property type="project" value="UniProtKB-KW"/>
</dbReference>
<reference evidence="5 6" key="1">
    <citation type="submission" date="2024-03" db="EMBL/GenBank/DDBJ databases">
        <title>Actinomycetospora sp. OC33-EN06, a novel actinomycete isolated from wild orchid (Aerides multiflora).</title>
        <authorList>
            <person name="Suriyachadkun C."/>
        </authorList>
    </citation>
    <scope>NUCLEOTIDE SEQUENCE [LARGE SCALE GENOMIC DNA]</scope>
    <source>
        <strain evidence="5 6">OC33-EN06</strain>
    </source>
</reference>
<dbReference type="PIRSF" id="PIRSF001112">
    <property type="entry name" value="Epoxide_hydrolase"/>
    <property type="match status" value="1"/>
</dbReference>
<dbReference type="InterPro" id="IPR000639">
    <property type="entry name" value="Epox_hydrolase-like"/>
</dbReference>
<comment type="caution">
    <text evidence="5">The sequence shown here is derived from an EMBL/GenBank/DDBJ whole genome shotgun (WGS) entry which is preliminary data.</text>
</comment>
<comment type="similarity">
    <text evidence="1">Belongs to the peptidase S33 family.</text>
</comment>
<proteinExistence type="inferred from homology"/>
<name>A0ABU8N0C0_9PSEU</name>
<dbReference type="InterPro" id="IPR010497">
    <property type="entry name" value="Epoxide_hydro_N"/>
</dbReference>
<keyword evidence="3 5" id="KW-0378">Hydrolase</keyword>
<keyword evidence="2" id="KW-0058">Aromatic hydrocarbons catabolism</keyword>
<dbReference type="RefSeq" id="WP_337712272.1">
    <property type="nucleotide sequence ID" value="NZ_JBBEGL010000001.1"/>
</dbReference>
<dbReference type="Pfam" id="PF06441">
    <property type="entry name" value="EHN"/>
    <property type="match status" value="1"/>
</dbReference>
<evidence type="ECO:0000256" key="2">
    <source>
        <dbReference type="ARBA" id="ARBA00022797"/>
    </source>
</evidence>
<accession>A0ABU8N0C0</accession>
<dbReference type="PANTHER" id="PTHR21661:SF35">
    <property type="entry name" value="EPOXIDE HYDROLASE"/>
    <property type="match status" value="1"/>
</dbReference>
<keyword evidence="6" id="KW-1185">Reference proteome</keyword>
<evidence type="ECO:0000259" key="4">
    <source>
        <dbReference type="Pfam" id="PF06441"/>
    </source>
</evidence>
<protein>
    <submittedName>
        <fullName evidence="5">Epoxide hydrolase family protein</fullName>
    </submittedName>
</protein>
<dbReference type="InterPro" id="IPR029058">
    <property type="entry name" value="AB_hydrolase_fold"/>
</dbReference>
<dbReference type="Gene3D" id="3.40.50.1820">
    <property type="entry name" value="alpha/beta hydrolase"/>
    <property type="match status" value="1"/>
</dbReference>
<evidence type="ECO:0000256" key="3">
    <source>
        <dbReference type="ARBA" id="ARBA00022801"/>
    </source>
</evidence>
<dbReference type="Proteomes" id="UP001370100">
    <property type="component" value="Unassembled WGS sequence"/>
</dbReference>
<dbReference type="InterPro" id="IPR016292">
    <property type="entry name" value="Epoxide_hydrolase"/>
</dbReference>
<dbReference type="PRINTS" id="PR00412">
    <property type="entry name" value="EPOXHYDRLASE"/>
</dbReference>
<evidence type="ECO:0000313" key="5">
    <source>
        <dbReference type="EMBL" id="MEJ2885812.1"/>
    </source>
</evidence>
<evidence type="ECO:0000256" key="1">
    <source>
        <dbReference type="ARBA" id="ARBA00010088"/>
    </source>
</evidence>